<reference evidence="3" key="1">
    <citation type="submission" date="2024-05" db="EMBL/GenBank/DDBJ databases">
        <title>Planctomycetes of the genus Singulisphaera possess chitinolytic capabilities.</title>
        <authorList>
            <person name="Ivanova A."/>
        </authorList>
    </citation>
    <scope>NUCLEOTIDE SEQUENCE</scope>
    <source>
        <strain evidence="3">Ch08T</strain>
    </source>
</reference>
<dbReference type="InterPro" id="IPR052515">
    <property type="entry name" value="Gfo/Idh/MocA_Oxidoreductase"/>
</dbReference>
<evidence type="ECO:0000313" key="3">
    <source>
        <dbReference type="EMBL" id="XBH00802.1"/>
    </source>
</evidence>
<accession>A0AAU7C605</accession>
<dbReference type="PANTHER" id="PTHR43249">
    <property type="entry name" value="UDP-N-ACETYL-2-AMINO-2-DEOXY-D-GLUCURONATE OXIDASE"/>
    <property type="match status" value="1"/>
</dbReference>
<evidence type="ECO:0000259" key="1">
    <source>
        <dbReference type="Pfam" id="PF01408"/>
    </source>
</evidence>
<evidence type="ECO:0000259" key="2">
    <source>
        <dbReference type="Pfam" id="PF22725"/>
    </source>
</evidence>
<proteinExistence type="predicted"/>
<dbReference type="Gene3D" id="3.40.50.720">
    <property type="entry name" value="NAD(P)-binding Rossmann-like Domain"/>
    <property type="match status" value="1"/>
</dbReference>
<dbReference type="EMBL" id="CP155447">
    <property type="protein sequence ID" value="XBH00802.1"/>
    <property type="molecule type" value="Genomic_DNA"/>
</dbReference>
<dbReference type="GO" id="GO:0000166">
    <property type="term" value="F:nucleotide binding"/>
    <property type="evidence" value="ECO:0007669"/>
    <property type="project" value="InterPro"/>
</dbReference>
<dbReference type="PANTHER" id="PTHR43249:SF1">
    <property type="entry name" value="D-GLUCOSIDE 3-DEHYDROGENASE"/>
    <property type="match status" value="1"/>
</dbReference>
<dbReference type="AlphaFoldDB" id="A0AAU7C605"/>
<dbReference type="InterPro" id="IPR000683">
    <property type="entry name" value="Gfo/Idh/MocA-like_OxRdtase_N"/>
</dbReference>
<dbReference type="RefSeq" id="WP_406693479.1">
    <property type="nucleotide sequence ID" value="NZ_CP155447.1"/>
</dbReference>
<gene>
    <name evidence="3" type="ORF">V5E97_20830</name>
</gene>
<sequence length="366" mass="39745">MEANGLGVGFLVVGAGFLGTQRAAAIMAARGCRLVAVHDANPEVAKVVGRQHGVRVVADYASALSWDEVDAVVIATPHADHFEQAGMALEAGKGVLCEKPLTVRPEAARQLALRADELQLRLATGLNHRFYPPIRDALALVSDWAIGRVEHVEAEIGHMASPDFLRSWHTDVSRAGGGTLMDNGPHACDLVRRFLGEVVAAGGNTSNNLGLPEGCESEATAWFRNHDRGTAEVRSSWALPKGYLTIDIRGTEGHLHVETAPWKLTGVLETGRRITKRYLAERVSERRFRGLFGCERSLVREMEAFVARPGGSQPRLGATGWDGCRVTEMIDAVYRSSELGQEIPLEERLVQIPAGERIGVVQEPWG</sequence>
<dbReference type="Pfam" id="PF01408">
    <property type="entry name" value="GFO_IDH_MocA"/>
    <property type="match status" value="1"/>
</dbReference>
<dbReference type="InterPro" id="IPR036291">
    <property type="entry name" value="NAD(P)-bd_dom_sf"/>
</dbReference>
<feature type="domain" description="Gfo/Idh/MocA-like oxidoreductase N-terminal" evidence="1">
    <location>
        <begin position="9"/>
        <end position="124"/>
    </location>
</feature>
<organism evidence="3">
    <name type="scientific">Singulisphaera sp. Ch08</name>
    <dbReference type="NCBI Taxonomy" id="3120278"/>
    <lineage>
        <taxon>Bacteria</taxon>
        <taxon>Pseudomonadati</taxon>
        <taxon>Planctomycetota</taxon>
        <taxon>Planctomycetia</taxon>
        <taxon>Isosphaerales</taxon>
        <taxon>Isosphaeraceae</taxon>
        <taxon>Singulisphaera</taxon>
    </lineage>
</organism>
<name>A0AAU7C605_9BACT</name>
<feature type="domain" description="GFO/IDH/MocA-like oxidoreductase" evidence="2">
    <location>
        <begin position="135"/>
        <end position="255"/>
    </location>
</feature>
<dbReference type="SUPFAM" id="SSF51735">
    <property type="entry name" value="NAD(P)-binding Rossmann-fold domains"/>
    <property type="match status" value="1"/>
</dbReference>
<dbReference type="Pfam" id="PF22725">
    <property type="entry name" value="GFO_IDH_MocA_C3"/>
    <property type="match status" value="1"/>
</dbReference>
<dbReference type="SUPFAM" id="SSF55347">
    <property type="entry name" value="Glyceraldehyde-3-phosphate dehydrogenase-like, C-terminal domain"/>
    <property type="match status" value="1"/>
</dbReference>
<dbReference type="Gene3D" id="3.30.360.10">
    <property type="entry name" value="Dihydrodipicolinate Reductase, domain 2"/>
    <property type="match status" value="1"/>
</dbReference>
<protein>
    <submittedName>
        <fullName evidence="3">Gfo/Idh/MocA family oxidoreductase</fullName>
    </submittedName>
</protein>
<dbReference type="InterPro" id="IPR055170">
    <property type="entry name" value="GFO_IDH_MocA-like_dom"/>
</dbReference>